<keyword evidence="2" id="KW-1185">Reference proteome</keyword>
<evidence type="ECO:0000313" key="1">
    <source>
        <dbReference type="EMBL" id="KAI4462034.1"/>
    </source>
</evidence>
<dbReference type="EMBL" id="CM043019">
    <property type="protein sequence ID" value="KAI4462034.1"/>
    <property type="molecule type" value="Genomic_DNA"/>
</dbReference>
<dbReference type="Proteomes" id="UP001056778">
    <property type="component" value="Chromosome 5"/>
</dbReference>
<comment type="caution">
    <text evidence="1">The sequence shown here is derived from an EMBL/GenBank/DDBJ whole genome shotgun (WGS) entry which is preliminary data.</text>
</comment>
<gene>
    <name evidence="1" type="ORF">MML48_5g00016763</name>
</gene>
<protein>
    <submittedName>
        <fullName evidence="1">Cullin</fullName>
    </submittedName>
</protein>
<name>A0ACB9T5P2_HOLOL</name>
<proteinExistence type="predicted"/>
<evidence type="ECO:0000313" key="2">
    <source>
        <dbReference type="Proteomes" id="UP001056778"/>
    </source>
</evidence>
<organism evidence="1 2">
    <name type="scientific">Holotrichia oblita</name>
    <name type="common">Chafer beetle</name>
    <dbReference type="NCBI Taxonomy" id="644536"/>
    <lineage>
        <taxon>Eukaryota</taxon>
        <taxon>Metazoa</taxon>
        <taxon>Ecdysozoa</taxon>
        <taxon>Arthropoda</taxon>
        <taxon>Hexapoda</taxon>
        <taxon>Insecta</taxon>
        <taxon>Pterygota</taxon>
        <taxon>Neoptera</taxon>
        <taxon>Endopterygota</taxon>
        <taxon>Coleoptera</taxon>
        <taxon>Polyphaga</taxon>
        <taxon>Scarabaeiformia</taxon>
        <taxon>Scarabaeidae</taxon>
        <taxon>Melolonthinae</taxon>
        <taxon>Holotrichia</taxon>
    </lineage>
</organism>
<reference evidence="1" key="1">
    <citation type="submission" date="2022-04" db="EMBL/GenBank/DDBJ databases">
        <title>Chromosome-scale genome assembly of Holotrichia oblita Faldermann.</title>
        <authorList>
            <person name="Rongchong L."/>
        </authorList>
    </citation>
    <scope>NUCLEOTIDE SEQUENCE</scope>
    <source>
        <strain evidence="1">81SQS9</strain>
    </source>
</reference>
<accession>A0ACB9T5P2</accession>
<sequence length="707" mass="83434">MKELTGYDETSKYTIMSVLEKAILKIHNSEPLDYSYEELYRNVENMCTYKYNDYLYENIIEIIESLLKSKIHVFYMDDIAFLDTLNWTWVTFCKQTKLIVNIFLYLDRSIVKENQGRLTLWNMSLNLFKTNIVLNVKINSKLIDFLLVLIDLERQGEVIDRSLLKSLINMLHELQIYEDKFEPKFLTTTNAMYQNESEKMIKEYNLLQYLYYVSRRLDEETERIKNYLRKSTETKLLTIVKIQLLQEHTQQILSKEVDELFENAKIIEITLLYDLFGMIPNGHIELCRTFTTYLKNRGAKIVQDPNNDKNMIQDLLDFKDKVDQIVANSFKNNERFCEAVRSSFKYFINQRHNKPAELLAKFVDFKLRSKNVDENIEKVLDKIMVLFRFVQGKDIFEAFYKRDLAKRLLVGKSSSQDAENSMISKLKLECGATFTAKLEGMFKDIRLSQDINSCFKEHLQNNVKPNITTELSISILTSSFWPSYPNYLVTLPEEMIQYQSTFQNFYVLKYSGRKLQWQQSLGYCILKADFASGKKELQVSLFQTIILLLFNSCNVMTYNEIKESSNLEDNELKRTLQSLACGKSKILLKTPKGKEIEETDSFSYNHNFSDRLFRVKINQVQLKETVEEHHATQESVFHDRQFQIDAAIVRIMKQKKALDHNLLVSELYGILDIPLTPCDIKKRIEQLIERDYIERDKDNQNIYKYVA</sequence>